<evidence type="ECO:0000256" key="3">
    <source>
        <dbReference type="ARBA" id="ARBA00022692"/>
    </source>
</evidence>
<dbReference type="RefSeq" id="WP_032401339.1">
    <property type="nucleotide sequence ID" value="NZ_CAKKLU010000040.1"/>
</dbReference>
<dbReference type="InterPro" id="IPR002781">
    <property type="entry name" value="TM_pro_TauE-like"/>
</dbReference>
<feature type="transmembrane region" description="Helical" evidence="6">
    <location>
        <begin position="205"/>
        <end position="225"/>
    </location>
</feature>
<geneLocation type="plasmid" evidence="7 8">
    <name>unnamed1</name>
</geneLocation>
<evidence type="ECO:0000256" key="1">
    <source>
        <dbReference type="ARBA" id="ARBA00004141"/>
    </source>
</evidence>
<accession>A0A143QSY4</accession>
<keyword evidence="8" id="KW-1185">Reference proteome</keyword>
<comment type="subcellular location">
    <subcellularLocation>
        <location evidence="6">Cell membrane</location>
        <topology evidence="6">Multi-pass membrane protein</topology>
    </subcellularLocation>
    <subcellularLocation>
        <location evidence="1">Membrane</location>
        <topology evidence="1">Multi-pass membrane protein</topology>
    </subcellularLocation>
</comment>
<evidence type="ECO:0000313" key="7">
    <source>
        <dbReference type="EMBL" id="AMY26245.1"/>
    </source>
</evidence>
<protein>
    <recommendedName>
        <fullName evidence="6">Probable membrane transporter protein</fullName>
    </recommendedName>
</protein>
<keyword evidence="4 6" id="KW-1133">Transmembrane helix</keyword>
<feature type="transmembrane region" description="Helical" evidence="6">
    <location>
        <begin position="97"/>
        <end position="115"/>
    </location>
</feature>
<evidence type="ECO:0000256" key="6">
    <source>
        <dbReference type="RuleBase" id="RU363041"/>
    </source>
</evidence>
<dbReference type="PATRIC" id="fig|1653479.3.peg.5058"/>
<feature type="transmembrane region" description="Helical" evidence="6">
    <location>
        <begin position="145"/>
        <end position="171"/>
    </location>
</feature>
<keyword evidence="3 6" id="KW-0812">Transmembrane</keyword>
<name>A0A143QSY4_RHOFA</name>
<evidence type="ECO:0000313" key="8">
    <source>
        <dbReference type="Proteomes" id="UP000076038"/>
    </source>
</evidence>
<keyword evidence="7" id="KW-0614">Plasmid</keyword>
<gene>
    <name evidence="7" type="ORF">A3Q41_04990</name>
</gene>
<organism evidence="7 8">
    <name type="scientific">Rhodococcoides fascians</name>
    <name type="common">Rhodococcus fascians</name>
    <dbReference type="NCBI Taxonomy" id="1828"/>
    <lineage>
        <taxon>Bacteria</taxon>
        <taxon>Bacillati</taxon>
        <taxon>Actinomycetota</taxon>
        <taxon>Actinomycetes</taxon>
        <taxon>Mycobacteriales</taxon>
        <taxon>Nocardiaceae</taxon>
        <taxon>Rhodococcoides</taxon>
    </lineage>
</organism>
<evidence type="ECO:0000256" key="4">
    <source>
        <dbReference type="ARBA" id="ARBA00022989"/>
    </source>
</evidence>
<dbReference type="EMBL" id="CP015221">
    <property type="protein sequence ID" value="AMY26245.1"/>
    <property type="molecule type" value="Genomic_DNA"/>
</dbReference>
<evidence type="ECO:0000256" key="5">
    <source>
        <dbReference type="ARBA" id="ARBA00023136"/>
    </source>
</evidence>
<dbReference type="Pfam" id="PF01925">
    <property type="entry name" value="TauE"/>
    <property type="match status" value="1"/>
</dbReference>
<proteinExistence type="inferred from homology"/>
<feature type="transmembrane region" description="Helical" evidence="6">
    <location>
        <begin position="72"/>
        <end position="91"/>
    </location>
</feature>
<dbReference type="GO" id="GO:0005886">
    <property type="term" value="C:plasma membrane"/>
    <property type="evidence" value="ECO:0007669"/>
    <property type="project" value="UniProtKB-SubCell"/>
</dbReference>
<reference evidence="7 8" key="1">
    <citation type="journal article" date="2016" name="Genome Announc.">
        <title>Complete Genome and Plasmid Sequences for Rhodococcus fascians D188 and Draft Sequences for Rhodococcus Isolates PBTS 1 and PBTS 2.</title>
        <authorList>
            <person name="Stamler R.A."/>
            <person name="Vereecke D."/>
            <person name="Zhang Y."/>
            <person name="Schilkey F."/>
            <person name="Devitt N."/>
            <person name="Randall J.J."/>
        </authorList>
    </citation>
    <scope>NUCLEOTIDE SEQUENCE [LARGE SCALE GENOMIC DNA]</scope>
    <source>
        <strain evidence="7 8">PBTS2</strain>
        <plasmid evidence="7">unnamed1</plasmid>
    </source>
</reference>
<dbReference type="KEGG" id="rhs:A3Q41_04990"/>
<dbReference type="InterPro" id="IPR051598">
    <property type="entry name" value="TSUP/Inactive_protease-like"/>
</dbReference>
<dbReference type="PANTHER" id="PTHR43701:SF2">
    <property type="entry name" value="MEMBRANE TRANSPORTER PROTEIN YJNA-RELATED"/>
    <property type="match status" value="1"/>
</dbReference>
<dbReference type="AlphaFoldDB" id="A0A143QSY4"/>
<dbReference type="PANTHER" id="PTHR43701">
    <property type="entry name" value="MEMBRANE TRANSPORTER PROTEIN MJ0441-RELATED"/>
    <property type="match status" value="1"/>
</dbReference>
<evidence type="ECO:0000256" key="2">
    <source>
        <dbReference type="ARBA" id="ARBA00009142"/>
    </source>
</evidence>
<comment type="similarity">
    <text evidence="2 6">Belongs to the 4-toluene sulfonate uptake permease (TSUP) (TC 2.A.102) family.</text>
</comment>
<dbReference type="Proteomes" id="UP000076038">
    <property type="component" value="Plasmid unnamed1"/>
</dbReference>
<feature type="transmembrane region" description="Helical" evidence="6">
    <location>
        <begin position="44"/>
        <end position="60"/>
    </location>
</feature>
<feature type="transmembrane region" description="Helical" evidence="6">
    <location>
        <begin position="237"/>
        <end position="256"/>
    </location>
</feature>
<keyword evidence="6" id="KW-1003">Cell membrane</keyword>
<sequence length="257" mass="25662">MTLALALVLGVAVGILLGLLGGGGSILAVPVLVYALGMDLSEAIPTSLLVIGVASATGAIPKVRARLVEWRLAAIFAATGIVGTVVGSALGRHLPEAAVMIGFAIVMIIAGARMLRSADDVGTACKTGDSGIDWRRCAPRSIPTGFGVGVLTGLFGVGGGFLIIPALVLLLGIEMGVAVGTSLVVIVANSAAGLIAQADGLGGNWALTAAFAGAAIAGSLVAGRLSTRIDTDKLRTWFAYLVFAVAGYVLVDTLVLS</sequence>
<dbReference type="OrthoDB" id="3213420at2"/>
<reference evidence="8" key="2">
    <citation type="submission" date="2016-04" db="EMBL/GenBank/DDBJ databases">
        <title>Complete Genome and Plasmid Sequences for Rhodococcus fascians D188 and Draft Sequences for Rhodococcus spp. Isolates PBTS 1 and PBTS 2.</title>
        <authorList>
            <person name="Stamer R."/>
            <person name="Vereecke D."/>
            <person name="Zhang Y."/>
            <person name="Schilkey F."/>
            <person name="Devitt N."/>
            <person name="Randall J."/>
        </authorList>
    </citation>
    <scope>NUCLEOTIDE SEQUENCE [LARGE SCALE GENOMIC DNA]</scope>
    <source>
        <strain evidence="8">PBTS2</strain>
        <plasmid evidence="8">unnamed1</plasmid>
    </source>
</reference>
<feature type="transmembrane region" description="Helical" evidence="6">
    <location>
        <begin position="177"/>
        <end position="198"/>
    </location>
</feature>
<keyword evidence="5 6" id="KW-0472">Membrane</keyword>